<dbReference type="Proteomes" id="UP001500954">
    <property type="component" value="Unassembled WGS sequence"/>
</dbReference>
<comment type="caution">
    <text evidence="4">The sequence shown here is derived from an EMBL/GenBank/DDBJ whole genome shotgun (WGS) entry which is preliminary data.</text>
</comment>
<feature type="signal peptide" evidence="2">
    <location>
        <begin position="1"/>
        <end position="20"/>
    </location>
</feature>
<sequence length="282" mass="31727">MNKTTLTLLFLVASSFILKAQVSKQGFDNSNKDSWGYTSNIPFYSKNNGTDIWGKLSKANGRIDRAFSGTTYIAGRDLDNAYSESVTGKASPEHILMFDTVNLDGLPAEITFRVQYVGLDSGDYIRYEIAYDDDTEWDTYDYKEDIFKTNQNGRYNSRGWEEVKYNIPSGHEYARMRLIVYQNGNAYLGFDDFQIKTATLSSKYDAIEGFSFGPNPTEDIVTFRANVVLDHVAVYNILGREVIRKDGHATSMDVDLSAFPKGVYIAKITAGTISQSLKVIKK</sequence>
<accession>A0ABP6XF47</accession>
<evidence type="ECO:0000256" key="1">
    <source>
        <dbReference type="ARBA" id="ARBA00022729"/>
    </source>
</evidence>
<evidence type="ECO:0000313" key="4">
    <source>
        <dbReference type="EMBL" id="GAA3566291.1"/>
    </source>
</evidence>
<gene>
    <name evidence="4" type="ORF">GCM10022395_15830</name>
</gene>
<evidence type="ECO:0000256" key="2">
    <source>
        <dbReference type="SAM" id="SignalP"/>
    </source>
</evidence>
<proteinExistence type="predicted"/>
<protein>
    <recommendedName>
        <fullName evidence="3">Secretion system C-terminal sorting domain-containing protein</fullName>
    </recommendedName>
</protein>
<keyword evidence="5" id="KW-1185">Reference proteome</keyword>
<dbReference type="NCBIfam" id="TIGR04183">
    <property type="entry name" value="Por_Secre_tail"/>
    <property type="match status" value="1"/>
</dbReference>
<name>A0ABP6XF47_9FLAO</name>
<feature type="domain" description="Secretion system C-terminal sorting" evidence="3">
    <location>
        <begin position="214"/>
        <end position="280"/>
    </location>
</feature>
<feature type="chain" id="PRO_5047279524" description="Secretion system C-terminal sorting domain-containing protein" evidence="2">
    <location>
        <begin position="21"/>
        <end position="282"/>
    </location>
</feature>
<dbReference type="EMBL" id="BAABCY010000036">
    <property type="protein sequence ID" value="GAA3566291.1"/>
    <property type="molecule type" value="Genomic_DNA"/>
</dbReference>
<evidence type="ECO:0000259" key="3">
    <source>
        <dbReference type="Pfam" id="PF18962"/>
    </source>
</evidence>
<organism evidence="4 5">
    <name type="scientific">Snuella lapsa</name>
    <dbReference type="NCBI Taxonomy" id="870481"/>
    <lineage>
        <taxon>Bacteria</taxon>
        <taxon>Pseudomonadati</taxon>
        <taxon>Bacteroidota</taxon>
        <taxon>Flavobacteriia</taxon>
        <taxon>Flavobacteriales</taxon>
        <taxon>Flavobacteriaceae</taxon>
        <taxon>Snuella</taxon>
    </lineage>
</organism>
<reference evidence="5" key="1">
    <citation type="journal article" date="2019" name="Int. J. Syst. Evol. Microbiol.">
        <title>The Global Catalogue of Microorganisms (GCM) 10K type strain sequencing project: providing services to taxonomists for standard genome sequencing and annotation.</title>
        <authorList>
            <consortium name="The Broad Institute Genomics Platform"/>
            <consortium name="The Broad Institute Genome Sequencing Center for Infectious Disease"/>
            <person name="Wu L."/>
            <person name="Ma J."/>
        </authorList>
    </citation>
    <scope>NUCLEOTIDE SEQUENCE [LARGE SCALE GENOMIC DNA]</scope>
    <source>
        <strain evidence="5">JCM 17111</strain>
    </source>
</reference>
<evidence type="ECO:0000313" key="5">
    <source>
        <dbReference type="Proteomes" id="UP001500954"/>
    </source>
</evidence>
<keyword evidence="1 2" id="KW-0732">Signal</keyword>
<dbReference type="Pfam" id="PF18962">
    <property type="entry name" value="Por_Secre_tail"/>
    <property type="match status" value="1"/>
</dbReference>
<dbReference type="RefSeq" id="WP_345005378.1">
    <property type="nucleotide sequence ID" value="NZ_BAABCY010000036.1"/>
</dbReference>
<dbReference type="InterPro" id="IPR026444">
    <property type="entry name" value="Secre_tail"/>
</dbReference>